<dbReference type="EMBL" id="SRQM01000054">
    <property type="protein sequence ID" value="KAG6120558.1"/>
    <property type="molecule type" value="Genomic_DNA"/>
</dbReference>
<feature type="region of interest" description="Disordered" evidence="1">
    <location>
        <begin position="63"/>
        <end position="105"/>
    </location>
</feature>
<proteinExistence type="predicted"/>
<gene>
    <name evidence="2" type="ORF">E4U13_006273</name>
</gene>
<feature type="compositionally biased region" description="Low complexity" evidence="1">
    <location>
        <begin position="126"/>
        <end position="135"/>
    </location>
</feature>
<name>A0A9P7Q4D5_9HYPO</name>
<protein>
    <submittedName>
        <fullName evidence="2">Uncharacterized protein</fullName>
    </submittedName>
</protein>
<dbReference type="Proteomes" id="UP000732380">
    <property type="component" value="Unassembled WGS sequence"/>
</dbReference>
<feature type="compositionally biased region" description="Low complexity" evidence="1">
    <location>
        <begin position="183"/>
        <end position="196"/>
    </location>
</feature>
<feature type="region of interest" description="Disordered" evidence="1">
    <location>
        <begin position="126"/>
        <end position="242"/>
    </location>
</feature>
<evidence type="ECO:0000313" key="3">
    <source>
        <dbReference type="Proteomes" id="UP000732380"/>
    </source>
</evidence>
<sequence length="242" mass="26585">MDPSFTREEKRFVLAEMLKSSNICVETLWQFVKANQIIPVWINMQVPLGRTLSQCIQVVQQMTEAPSRRESPPASRSGEVCRRQQLQPTTESRTPRNKALPSSTLTQVAIRPRPPAAHDQNFVVSASPAASAAHSQPRKRGRPSRADRAKTLIPNLPPHLDPRSRSNPGYRPILPATAPPPNSSSLRPSPSLPHLPQISPESPDVQRENKRQRVEDTAKMQQSVSTALDANNAAPAVSSGAI</sequence>
<dbReference type="AlphaFoldDB" id="A0A9P7Q4D5"/>
<evidence type="ECO:0000313" key="2">
    <source>
        <dbReference type="EMBL" id="KAG6120558.1"/>
    </source>
</evidence>
<feature type="compositionally biased region" description="Polar residues" evidence="1">
    <location>
        <begin position="219"/>
        <end position="229"/>
    </location>
</feature>
<organism evidence="2 3">
    <name type="scientific">Claviceps humidiphila</name>
    <dbReference type="NCBI Taxonomy" id="1294629"/>
    <lineage>
        <taxon>Eukaryota</taxon>
        <taxon>Fungi</taxon>
        <taxon>Dikarya</taxon>
        <taxon>Ascomycota</taxon>
        <taxon>Pezizomycotina</taxon>
        <taxon>Sordariomycetes</taxon>
        <taxon>Hypocreomycetidae</taxon>
        <taxon>Hypocreales</taxon>
        <taxon>Clavicipitaceae</taxon>
        <taxon>Claviceps</taxon>
    </lineage>
</organism>
<feature type="compositionally biased region" description="Basic and acidic residues" evidence="1">
    <location>
        <begin position="204"/>
        <end position="218"/>
    </location>
</feature>
<accession>A0A9P7Q4D5</accession>
<reference evidence="2 3" key="1">
    <citation type="journal article" date="2020" name="bioRxiv">
        <title>Whole genome comparisons of ergot fungi reveals the divergence and evolution of species within the genus Claviceps are the result of varying mechanisms driving genome evolution and host range expansion.</title>
        <authorList>
            <person name="Wyka S.A."/>
            <person name="Mondo S.J."/>
            <person name="Liu M."/>
            <person name="Dettman J."/>
            <person name="Nalam V."/>
            <person name="Broders K.D."/>
        </authorList>
    </citation>
    <scope>NUCLEOTIDE SEQUENCE [LARGE SCALE GENOMIC DNA]</scope>
    <source>
        <strain evidence="2 3">LM576</strain>
    </source>
</reference>
<evidence type="ECO:0000256" key="1">
    <source>
        <dbReference type="SAM" id="MobiDB-lite"/>
    </source>
</evidence>
<keyword evidence="3" id="KW-1185">Reference proteome</keyword>
<comment type="caution">
    <text evidence="2">The sequence shown here is derived from an EMBL/GenBank/DDBJ whole genome shotgun (WGS) entry which is preliminary data.</text>
</comment>